<feature type="transmembrane region" description="Helical" evidence="1">
    <location>
        <begin position="189"/>
        <end position="209"/>
    </location>
</feature>
<keyword evidence="1" id="KW-1133">Transmembrane helix</keyword>
<protein>
    <submittedName>
        <fullName evidence="2">Uncharacterized protein</fullName>
    </submittedName>
</protein>
<accession>A0ABW4NSF1</accession>
<evidence type="ECO:0000313" key="2">
    <source>
        <dbReference type="EMBL" id="MFD1805080.1"/>
    </source>
</evidence>
<dbReference type="EMBL" id="JBHUFP010000003">
    <property type="protein sequence ID" value="MFD1805080.1"/>
    <property type="molecule type" value="Genomic_DNA"/>
</dbReference>
<comment type="caution">
    <text evidence="2">The sequence shown here is derived from an EMBL/GenBank/DDBJ whole genome shotgun (WGS) entry which is preliminary data.</text>
</comment>
<feature type="transmembrane region" description="Helical" evidence="1">
    <location>
        <begin position="42"/>
        <end position="61"/>
    </location>
</feature>
<evidence type="ECO:0000313" key="3">
    <source>
        <dbReference type="Proteomes" id="UP001597420"/>
    </source>
</evidence>
<keyword evidence="1" id="KW-0812">Transmembrane</keyword>
<evidence type="ECO:0000256" key="1">
    <source>
        <dbReference type="SAM" id="Phobius"/>
    </source>
</evidence>
<reference evidence="3" key="1">
    <citation type="journal article" date="2019" name="Int. J. Syst. Evol. Microbiol.">
        <title>The Global Catalogue of Microorganisms (GCM) 10K type strain sequencing project: providing services to taxonomists for standard genome sequencing and annotation.</title>
        <authorList>
            <consortium name="The Broad Institute Genomics Platform"/>
            <consortium name="The Broad Institute Genome Sequencing Center for Infectious Disease"/>
            <person name="Wu L."/>
            <person name="Ma J."/>
        </authorList>
    </citation>
    <scope>NUCLEOTIDE SEQUENCE [LARGE SCALE GENOMIC DNA]</scope>
    <source>
        <strain evidence="3">CCM 7950</strain>
    </source>
</reference>
<feature type="transmembrane region" description="Helical" evidence="1">
    <location>
        <begin position="149"/>
        <end position="169"/>
    </location>
</feature>
<keyword evidence="1" id="KW-0472">Membrane</keyword>
<feature type="transmembrane region" description="Helical" evidence="1">
    <location>
        <begin position="73"/>
        <end position="102"/>
    </location>
</feature>
<proteinExistence type="predicted"/>
<sequence length="234" mass="27942">MVDRYSLYQDAKEIKKIIAYLDFLFRYNKYKPRLIEKKCNDYMRNITITFSVILLVIYFFVLLDNFENEYVKIVFFSITLIFSFFFTIFLFSNVGISIFYMIKDRTLKNNEVRSVLYDVIALDKLMGFDEGLLKLTKADFTYQMERHMFLGKIFFSILSIFAVNQVFGISISYKELLKNMSISILDPEFWILNMAIILATISILGLVSLRKIYKYRFYIHIIEVVLFKKNHVNK</sequence>
<keyword evidence="3" id="KW-1185">Reference proteome</keyword>
<gene>
    <name evidence="2" type="ORF">ACFSAV_01580</name>
</gene>
<name>A0ABW4NSF1_9PAST</name>
<dbReference type="Proteomes" id="UP001597420">
    <property type="component" value="Unassembled WGS sequence"/>
</dbReference>
<dbReference type="RefSeq" id="WP_379095440.1">
    <property type="nucleotide sequence ID" value="NZ_JBHUFP010000003.1"/>
</dbReference>
<organism evidence="2 3">
    <name type="scientific">Pasteurella oralis</name>
    <dbReference type="NCBI Taxonomy" id="1071947"/>
    <lineage>
        <taxon>Bacteria</taxon>
        <taxon>Pseudomonadati</taxon>
        <taxon>Pseudomonadota</taxon>
        <taxon>Gammaproteobacteria</taxon>
        <taxon>Pasteurellales</taxon>
        <taxon>Pasteurellaceae</taxon>
        <taxon>Pasteurella</taxon>
    </lineage>
</organism>